<reference evidence="2" key="1">
    <citation type="journal article" date="2019" name="Int. J. Syst. Evol. Microbiol.">
        <title>The Global Catalogue of Microorganisms (GCM) 10K type strain sequencing project: providing services to taxonomists for standard genome sequencing and annotation.</title>
        <authorList>
            <consortium name="The Broad Institute Genomics Platform"/>
            <consortium name="The Broad Institute Genome Sequencing Center for Infectious Disease"/>
            <person name="Wu L."/>
            <person name="Ma J."/>
        </authorList>
    </citation>
    <scope>NUCLEOTIDE SEQUENCE [LARGE SCALE GENOMIC DNA]</scope>
    <source>
        <strain evidence="2">KCTC 3913</strain>
    </source>
</reference>
<comment type="caution">
    <text evidence="1">The sequence shown here is derived from an EMBL/GenBank/DDBJ whole genome shotgun (WGS) entry which is preliminary data.</text>
</comment>
<evidence type="ECO:0000313" key="2">
    <source>
        <dbReference type="Proteomes" id="UP001597506"/>
    </source>
</evidence>
<protein>
    <submittedName>
        <fullName evidence="1">Uncharacterized protein</fullName>
    </submittedName>
</protein>
<gene>
    <name evidence="1" type="ORF">ACFSUL_20790</name>
</gene>
<dbReference type="EMBL" id="JBHUMF010000035">
    <property type="protein sequence ID" value="MFD2683175.1"/>
    <property type="molecule type" value="Genomic_DNA"/>
</dbReference>
<proteinExistence type="predicted"/>
<evidence type="ECO:0000313" key="1">
    <source>
        <dbReference type="EMBL" id="MFD2683175.1"/>
    </source>
</evidence>
<keyword evidence="2" id="KW-1185">Reference proteome</keyword>
<organism evidence="1 2">
    <name type="scientific">Bacillus seohaeanensis</name>
    <dbReference type="NCBI Taxonomy" id="284580"/>
    <lineage>
        <taxon>Bacteria</taxon>
        <taxon>Bacillati</taxon>
        <taxon>Bacillota</taxon>
        <taxon>Bacilli</taxon>
        <taxon>Bacillales</taxon>
        <taxon>Bacillaceae</taxon>
        <taxon>Bacillus</taxon>
    </lineage>
</organism>
<name>A0ABW5RXS4_9BACI</name>
<sequence>MIMKSDKAMINCTCLEVIVPHPIKEIGEVSMYVFKMKDDFIFSIPHHNWSYYKAGKGEVEVTGPSSFRYPAYNKILINEMSRAMASF</sequence>
<dbReference type="Proteomes" id="UP001597506">
    <property type="component" value="Unassembled WGS sequence"/>
</dbReference>
<accession>A0ABW5RXS4</accession>
<dbReference type="RefSeq" id="WP_377938241.1">
    <property type="nucleotide sequence ID" value="NZ_JBHUMF010000035.1"/>
</dbReference>